<keyword evidence="5" id="KW-0143">Chaperone</keyword>
<keyword evidence="3" id="KW-0863">Zinc-finger</keyword>
<evidence type="ECO:0000259" key="6">
    <source>
        <dbReference type="PROSITE" id="PS50076"/>
    </source>
</evidence>
<evidence type="ECO:0000256" key="5">
    <source>
        <dbReference type="ARBA" id="ARBA00023186"/>
    </source>
</evidence>
<dbReference type="GO" id="GO:0008270">
    <property type="term" value="F:zinc ion binding"/>
    <property type="evidence" value="ECO:0007669"/>
    <property type="project" value="UniProtKB-KW"/>
</dbReference>
<dbReference type="SUPFAM" id="SSF46565">
    <property type="entry name" value="Chaperone J-domain"/>
    <property type="match status" value="1"/>
</dbReference>
<gene>
    <name evidence="7" type="ORF">US67_C0070G0003</name>
</gene>
<evidence type="ECO:0000256" key="3">
    <source>
        <dbReference type="ARBA" id="ARBA00022771"/>
    </source>
</evidence>
<dbReference type="PROSITE" id="PS00636">
    <property type="entry name" value="DNAJ_1"/>
    <property type="match status" value="1"/>
</dbReference>
<dbReference type="PATRIC" id="fig|1618592.3.peg.900"/>
<keyword evidence="4" id="KW-0862">Zinc</keyword>
<evidence type="ECO:0000313" key="7">
    <source>
        <dbReference type="EMBL" id="KKQ46710.1"/>
    </source>
</evidence>
<evidence type="ECO:0000256" key="1">
    <source>
        <dbReference type="ARBA" id="ARBA00022723"/>
    </source>
</evidence>
<protein>
    <submittedName>
        <fullName evidence="7">Chaperone protein DnaJ</fullName>
    </submittedName>
</protein>
<dbReference type="AlphaFoldDB" id="A0A0G0I6X4"/>
<dbReference type="InterPro" id="IPR001623">
    <property type="entry name" value="DnaJ_domain"/>
</dbReference>
<dbReference type="PANTHER" id="PTHR43096">
    <property type="entry name" value="DNAJ HOMOLOG 1, MITOCHONDRIAL-RELATED"/>
    <property type="match status" value="1"/>
</dbReference>
<comment type="caution">
    <text evidence="7">The sequence shown here is derived from an EMBL/GenBank/DDBJ whole genome shotgun (WGS) entry which is preliminary data.</text>
</comment>
<keyword evidence="1" id="KW-0479">Metal-binding</keyword>
<dbReference type="SMART" id="SM00271">
    <property type="entry name" value="DnaJ"/>
    <property type="match status" value="1"/>
</dbReference>
<dbReference type="InterPro" id="IPR002939">
    <property type="entry name" value="DnaJ_C"/>
</dbReference>
<dbReference type="Pfam" id="PF00226">
    <property type="entry name" value="DnaJ"/>
    <property type="match status" value="1"/>
</dbReference>
<dbReference type="FunFam" id="2.60.260.20:FF:000005">
    <property type="entry name" value="Chaperone protein dnaJ 1, mitochondrial"/>
    <property type="match status" value="1"/>
</dbReference>
<feature type="domain" description="J" evidence="6">
    <location>
        <begin position="7"/>
        <end position="74"/>
    </location>
</feature>
<dbReference type="CDD" id="cd06257">
    <property type="entry name" value="DnaJ"/>
    <property type="match status" value="1"/>
</dbReference>
<dbReference type="CDD" id="cd10747">
    <property type="entry name" value="DnaJ_C"/>
    <property type="match status" value="1"/>
</dbReference>
<accession>A0A0G0I6X4</accession>
<dbReference type="PRINTS" id="PR00625">
    <property type="entry name" value="JDOMAIN"/>
</dbReference>
<dbReference type="PROSITE" id="PS50076">
    <property type="entry name" value="DNAJ_2"/>
    <property type="match status" value="1"/>
</dbReference>
<keyword evidence="2" id="KW-0677">Repeat</keyword>
<dbReference type="PANTHER" id="PTHR43096:SF52">
    <property type="entry name" value="DNAJ HOMOLOG 1, MITOCHONDRIAL-RELATED"/>
    <property type="match status" value="1"/>
</dbReference>
<organism evidence="7 8">
    <name type="scientific">Candidatus Woesebacteria bacterium GW2011_GWD1_38_10</name>
    <dbReference type="NCBI Taxonomy" id="1618592"/>
    <lineage>
        <taxon>Bacteria</taxon>
        <taxon>Candidatus Woeseibacteriota</taxon>
    </lineage>
</organism>
<name>A0A0G0I6X4_9BACT</name>
<sequence>MPNGKSDYYDILGVAKSASADEIKKAYRKQALEWHPDKHSGAEKETAEKRFKEINEAYQVLSDTQKRSAYDQFGHQAFEPGGGFGRAGGGSPSGGQGGQWGPFTYTYSTSGGGGGSPYSSYDFGDPFDIFESFFGGGSPFGARSARTRQIPRYSIAIDFMDAINGVEKDVEINGKRRKIKIPAGVDEGQRIKFDDFILSINVKPHELFEREGSDIYIKMEIPFSMAVLGGNIDVPTVDGTVKIKVRPGTQPGTMVRLRGKGVQSVQSRGKGDEYVRLIIATPDRLTREQRDLINDLKKEGL</sequence>
<dbReference type="SUPFAM" id="SSF49493">
    <property type="entry name" value="HSP40/DnaJ peptide-binding domain"/>
    <property type="match status" value="2"/>
</dbReference>
<proteinExistence type="predicted"/>
<dbReference type="GO" id="GO:0005737">
    <property type="term" value="C:cytoplasm"/>
    <property type="evidence" value="ECO:0007669"/>
    <property type="project" value="TreeGrafter"/>
</dbReference>
<dbReference type="EMBL" id="LBTW01000070">
    <property type="protein sequence ID" value="KKQ46710.1"/>
    <property type="molecule type" value="Genomic_DNA"/>
</dbReference>
<dbReference type="Gene3D" id="1.10.287.110">
    <property type="entry name" value="DnaJ domain"/>
    <property type="match status" value="1"/>
</dbReference>
<dbReference type="Proteomes" id="UP000034366">
    <property type="component" value="Unassembled WGS sequence"/>
</dbReference>
<dbReference type="InterPro" id="IPR036869">
    <property type="entry name" value="J_dom_sf"/>
</dbReference>
<dbReference type="Pfam" id="PF01556">
    <property type="entry name" value="DnaJ_C"/>
    <property type="match status" value="1"/>
</dbReference>
<dbReference type="GO" id="GO:0051082">
    <property type="term" value="F:unfolded protein binding"/>
    <property type="evidence" value="ECO:0007669"/>
    <property type="project" value="InterPro"/>
</dbReference>
<dbReference type="Gene3D" id="2.60.260.20">
    <property type="entry name" value="Urease metallochaperone UreE, N-terminal domain"/>
    <property type="match status" value="2"/>
</dbReference>
<dbReference type="GO" id="GO:0042026">
    <property type="term" value="P:protein refolding"/>
    <property type="evidence" value="ECO:0007669"/>
    <property type="project" value="TreeGrafter"/>
</dbReference>
<dbReference type="InterPro" id="IPR018253">
    <property type="entry name" value="DnaJ_domain_CS"/>
</dbReference>
<evidence type="ECO:0000313" key="8">
    <source>
        <dbReference type="Proteomes" id="UP000034366"/>
    </source>
</evidence>
<reference evidence="7 8" key="1">
    <citation type="journal article" date="2015" name="Nature">
        <title>rRNA introns, odd ribosomes, and small enigmatic genomes across a large radiation of phyla.</title>
        <authorList>
            <person name="Brown C.T."/>
            <person name="Hug L.A."/>
            <person name="Thomas B.C."/>
            <person name="Sharon I."/>
            <person name="Castelle C.J."/>
            <person name="Singh A."/>
            <person name="Wilkins M.J."/>
            <person name="Williams K.H."/>
            <person name="Banfield J.F."/>
        </authorList>
    </citation>
    <scope>NUCLEOTIDE SEQUENCE [LARGE SCALE GENOMIC DNA]</scope>
</reference>
<evidence type="ECO:0000256" key="2">
    <source>
        <dbReference type="ARBA" id="ARBA00022737"/>
    </source>
</evidence>
<dbReference type="InterPro" id="IPR008971">
    <property type="entry name" value="HSP40/DnaJ_pept-bd"/>
</dbReference>
<evidence type="ECO:0000256" key="4">
    <source>
        <dbReference type="ARBA" id="ARBA00022833"/>
    </source>
</evidence>